<dbReference type="Proteomes" id="UP000078387">
    <property type="component" value="Unassembled WGS sequence"/>
</dbReference>
<dbReference type="EMBL" id="BDEQ01000001">
    <property type="protein sequence ID" value="GAT96050.1"/>
    <property type="molecule type" value="Genomic_DNA"/>
</dbReference>
<dbReference type="AlphaFoldDB" id="A0A5K1TUF4"/>
<dbReference type="VEuPathDB" id="AmoebaDB:EHI7A_078820"/>
<gene>
    <name evidence="2" type="ORF">CL6EHI_200780</name>
</gene>
<accession>A0A5K1TUF4</accession>
<dbReference type="VEuPathDB" id="AmoebaDB:KM1_144190"/>
<name>A0A5K1TUF4_ENTHI</name>
<evidence type="ECO:0000313" key="2">
    <source>
        <dbReference type="EMBL" id="GAT96050.1"/>
    </source>
</evidence>
<dbReference type="FunFam" id="1.10.472.80:FF:000048">
    <property type="entry name" value="TBC domain containing protein"/>
    <property type="match status" value="1"/>
</dbReference>
<dbReference type="OMA" id="TEFPCEE"/>
<dbReference type="VEuPathDB" id="AmoebaDB:EHI_200780"/>
<reference evidence="2 3" key="1">
    <citation type="submission" date="2016-05" db="EMBL/GenBank/DDBJ databases">
        <title>First whole genome sequencing of Entamoeba histolytica HM1:IMSS-clone-6.</title>
        <authorList>
            <person name="Mukherjee Avik.K."/>
            <person name="Izumyama S."/>
            <person name="Nakada-Tsukui K."/>
            <person name="Nozaki T."/>
        </authorList>
    </citation>
    <scope>NUCLEOTIDE SEQUENCE [LARGE SCALE GENOMIC DNA]</scope>
    <source>
        <strain evidence="2 3">HM1:IMSS clone 6</strain>
    </source>
</reference>
<dbReference type="PANTHER" id="PTHR22957">
    <property type="entry name" value="TBC1 DOMAIN FAMILY MEMBER GTPASE-ACTIVATING PROTEIN"/>
    <property type="match status" value="1"/>
</dbReference>
<dbReference type="SMART" id="SM00164">
    <property type="entry name" value="TBC"/>
    <property type="match status" value="1"/>
</dbReference>
<sequence length="324" mass="38137">MKLFRRKENNILQKLLLPEIIEINKIRQAVFQYGINGENEEESRSIVWKLLLNVYSCQKHTWEETDNLLHKDYLTFLKDFFPSQKINVTDETTDADQLLLYEIDKDVKRLFPKSPFFLEEKNRECIRHILYVQTKFNKTYPYVQGMNDIAGVLFYVFAQSTSRARAESTTYYCFAYLMTKISDWYSPKLDWTSRGIHAQLARIDAVLAMKEPELYEHLVLLNITNTLYSFRWVTLLFAQEFPIESVLLVWDCILVDPTGDFICCLCVSMLVEIKKQLLNGDFSYCLKTLQKYPSSANVHNIIKRARSFYTERTSFPPLVEPTTV</sequence>
<dbReference type="Gene3D" id="1.10.472.80">
    <property type="entry name" value="Ypt/Rab-GAP domain of gyp1p, domain 3"/>
    <property type="match status" value="1"/>
</dbReference>
<evidence type="ECO:0000313" key="3">
    <source>
        <dbReference type="Proteomes" id="UP000078387"/>
    </source>
</evidence>
<dbReference type="PANTHER" id="PTHR22957:SF27">
    <property type="entry name" value="TBC1 DOMAIN FAMILY MEMBER 13"/>
    <property type="match status" value="1"/>
</dbReference>
<comment type="caution">
    <text evidence="2">The sequence shown here is derived from an EMBL/GenBank/DDBJ whole genome shotgun (WGS) entry which is preliminary data.</text>
</comment>
<dbReference type="SUPFAM" id="SSF47923">
    <property type="entry name" value="Ypt/Rab-GAP domain of gyp1p"/>
    <property type="match status" value="2"/>
</dbReference>
<dbReference type="InterPro" id="IPR000195">
    <property type="entry name" value="Rab-GAP-TBC_dom"/>
</dbReference>
<organism evidence="2 3">
    <name type="scientific">Entamoeba histolytica</name>
    <dbReference type="NCBI Taxonomy" id="5759"/>
    <lineage>
        <taxon>Eukaryota</taxon>
        <taxon>Amoebozoa</taxon>
        <taxon>Evosea</taxon>
        <taxon>Archamoebae</taxon>
        <taxon>Mastigamoebida</taxon>
        <taxon>Entamoebidae</taxon>
        <taxon>Entamoeba</taxon>
    </lineage>
</organism>
<dbReference type="VEuPathDB" id="AmoebaDB:EHI8A_080080"/>
<dbReference type="InterPro" id="IPR035969">
    <property type="entry name" value="Rab-GAP_TBC_sf"/>
</dbReference>
<feature type="domain" description="Rab-GAP TBC" evidence="1">
    <location>
        <begin position="38"/>
        <end position="257"/>
    </location>
</feature>
<dbReference type="VEuPathDB" id="AmoebaDB:EHI8A_080070"/>
<dbReference type="GO" id="GO:0005096">
    <property type="term" value="F:GTPase activator activity"/>
    <property type="evidence" value="ECO:0007669"/>
    <property type="project" value="TreeGrafter"/>
</dbReference>
<protein>
    <submittedName>
        <fullName evidence="2">Tbc domain containing protein</fullName>
    </submittedName>
</protein>
<dbReference type="PROSITE" id="PS50086">
    <property type="entry name" value="TBC_RABGAP"/>
    <property type="match status" value="1"/>
</dbReference>
<proteinExistence type="predicted"/>
<dbReference type="VEuPathDB" id="AmoebaDB:EHI5A_120740"/>
<dbReference type="Gene3D" id="1.10.8.270">
    <property type="entry name" value="putative rabgap domain of human tbc1 domain family member 14 like domains"/>
    <property type="match status" value="1"/>
</dbReference>
<evidence type="ECO:0000259" key="1">
    <source>
        <dbReference type="PROSITE" id="PS50086"/>
    </source>
</evidence>
<dbReference type="Pfam" id="PF00566">
    <property type="entry name" value="RabGAP-TBC"/>
    <property type="match status" value="1"/>
</dbReference>
<dbReference type="GO" id="GO:0006886">
    <property type="term" value="P:intracellular protein transport"/>
    <property type="evidence" value="ECO:0007669"/>
    <property type="project" value="TreeGrafter"/>
</dbReference>